<feature type="domain" description="Endonuclease/exonuclease/phosphatase" evidence="2">
    <location>
        <begin position="219"/>
        <end position="416"/>
    </location>
</feature>
<evidence type="ECO:0000313" key="3">
    <source>
        <dbReference type="EMBL" id="MCT7976434.1"/>
    </source>
</evidence>
<feature type="transmembrane region" description="Helical" evidence="1">
    <location>
        <begin position="42"/>
        <end position="64"/>
    </location>
</feature>
<keyword evidence="1" id="KW-0472">Membrane</keyword>
<proteinExistence type="predicted"/>
<dbReference type="GO" id="GO:0004519">
    <property type="term" value="F:endonuclease activity"/>
    <property type="evidence" value="ECO:0007669"/>
    <property type="project" value="UniProtKB-KW"/>
</dbReference>
<dbReference type="SUPFAM" id="SSF56219">
    <property type="entry name" value="DNase I-like"/>
    <property type="match status" value="1"/>
</dbReference>
<keyword evidence="3" id="KW-0540">Nuclease</keyword>
<accession>A0ABT2N180</accession>
<dbReference type="Pfam" id="PF03372">
    <property type="entry name" value="Exo_endo_phos"/>
    <property type="match status" value="1"/>
</dbReference>
<evidence type="ECO:0000256" key="1">
    <source>
        <dbReference type="SAM" id="Phobius"/>
    </source>
</evidence>
<organism evidence="3 4">
    <name type="scientific">Laspinema olomoucense D3b</name>
    <dbReference type="NCBI Taxonomy" id="2953688"/>
    <lineage>
        <taxon>Bacteria</taxon>
        <taxon>Bacillati</taxon>
        <taxon>Cyanobacteriota</taxon>
        <taxon>Cyanophyceae</taxon>
        <taxon>Oscillatoriophycideae</taxon>
        <taxon>Oscillatoriales</taxon>
        <taxon>Laspinemataceae</taxon>
        <taxon>Laspinema</taxon>
        <taxon>Laspinema olomoucense</taxon>
    </lineage>
</organism>
<sequence>MDKLIITGMTVAVPGLLLFFSMQATGKTGNSAIWSGLQNLGGPFQLLGGLFFLVAVGLVVNGVINRCMDTVWIKIYQKRRQLEPTDQLLAEIDKLPLSYPLKIQLKWVVLHNETPNFPVVQFLGRHGFKIGVCGVILLSLLGYFGQFFYLLDLTSHFKLQYLIGGIIGLFYFAFKRRKPWIIVSLICILINFAEIAPWYWANPAIATPVQSSIPIKVLQSNLLFQNKHYEKLLSFVRQETPDIAAFMEVKGEWKEQLETLRDILPYAVLKGDIALYSSLPLKRVYEESLDFKKRGVIAQISLPEKVLSIVVAHTNIPLSKNLFKNRNQQLEAIADYVAPLNNPALVLGDFNISLWSPIYREFVQNAHLQNARSGFGIMPTWPSFNPLLSIPIDHCFVNREIQVFKTRKGPNIGSDHLPLVTDLGVLKE</sequence>
<feature type="transmembrane region" description="Helical" evidence="1">
    <location>
        <begin position="130"/>
        <end position="151"/>
    </location>
</feature>
<feature type="transmembrane region" description="Helical" evidence="1">
    <location>
        <begin position="157"/>
        <end position="174"/>
    </location>
</feature>
<comment type="caution">
    <text evidence="3">The sequence shown here is derived from an EMBL/GenBank/DDBJ whole genome shotgun (WGS) entry which is preliminary data.</text>
</comment>
<evidence type="ECO:0000313" key="4">
    <source>
        <dbReference type="Proteomes" id="UP001525961"/>
    </source>
</evidence>
<dbReference type="InterPro" id="IPR005135">
    <property type="entry name" value="Endo/exonuclease/phosphatase"/>
</dbReference>
<reference evidence="3 4" key="1">
    <citation type="journal article" date="2022" name="Front. Microbiol.">
        <title>High genomic differentiation and limited gene flow indicate recent cryptic speciation within the genus Laspinema (cyanobacteria).</title>
        <authorList>
            <person name="Stanojkovic A."/>
            <person name="Skoupy S."/>
            <person name="Skaloud P."/>
            <person name="Dvorak P."/>
        </authorList>
    </citation>
    <scope>NUCLEOTIDE SEQUENCE [LARGE SCALE GENOMIC DNA]</scope>
    <source>
        <strain evidence="3 4">D3b</strain>
    </source>
</reference>
<dbReference type="EMBL" id="JAMXFA010000002">
    <property type="protein sequence ID" value="MCT7976434.1"/>
    <property type="molecule type" value="Genomic_DNA"/>
</dbReference>
<keyword evidence="1" id="KW-1133">Transmembrane helix</keyword>
<dbReference type="RefSeq" id="WP_261234278.1">
    <property type="nucleotide sequence ID" value="NZ_JAMXFA010000002.1"/>
</dbReference>
<dbReference type="InterPro" id="IPR036691">
    <property type="entry name" value="Endo/exonu/phosph_ase_sf"/>
</dbReference>
<dbReference type="Gene3D" id="3.60.10.10">
    <property type="entry name" value="Endonuclease/exonuclease/phosphatase"/>
    <property type="match status" value="1"/>
</dbReference>
<name>A0ABT2N180_9CYAN</name>
<gene>
    <name evidence="3" type="ORF">NG792_01690</name>
</gene>
<keyword evidence="4" id="KW-1185">Reference proteome</keyword>
<protein>
    <submittedName>
        <fullName evidence="3">Endonuclease/exonuclease/phosphatase family protein</fullName>
    </submittedName>
</protein>
<keyword evidence="1" id="KW-0812">Transmembrane</keyword>
<evidence type="ECO:0000259" key="2">
    <source>
        <dbReference type="Pfam" id="PF03372"/>
    </source>
</evidence>
<dbReference type="Proteomes" id="UP001525961">
    <property type="component" value="Unassembled WGS sequence"/>
</dbReference>
<keyword evidence="3" id="KW-0255">Endonuclease</keyword>
<feature type="transmembrane region" description="Helical" evidence="1">
    <location>
        <begin position="181"/>
        <end position="200"/>
    </location>
</feature>
<keyword evidence="3" id="KW-0378">Hydrolase</keyword>